<reference evidence="6" key="1">
    <citation type="submission" date="2022-08" db="UniProtKB">
        <authorList>
            <consortium name="EnsemblMetazoa"/>
        </authorList>
    </citation>
    <scope>IDENTIFICATION</scope>
    <source>
        <strain evidence="6">05x7-T-G4-1.051#20</strain>
    </source>
</reference>
<name>A0A8W8KA10_MAGGI</name>
<dbReference type="GO" id="GO:0005576">
    <property type="term" value="C:extracellular region"/>
    <property type="evidence" value="ECO:0007669"/>
    <property type="project" value="UniProtKB-SubCell"/>
</dbReference>
<evidence type="ECO:0000256" key="1">
    <source>
        <dbReference type="ARBA" id="ARBA00004613"/>
    </source>
</evidence>
<comment type="subcellular location">
    <subcellularLocation>
        <location evidence="1">Secreted</location>
    </subcellularLocation>
</comment>
<evidence type="ECO:0000256" key="4">
    <source>
        <dbReference type="SAM" id="MobiDB-lite"/>
    </source>
</evidence>
<dbReference type="InterPro" id="IPR050822">
    <property type="entry name" value="Cerebellin_Synaptic_Org"/>
</dbReference>
<keyword evidence="2" id="KW-0964">Secreted</keyword>
<feature type="region of interest" description="Disordered" evidence="4">
    <location>
        <begin position="1"/>
        <end position="22"/>
    </location>
</feature>
<dbReference type="InterPro" id="IPR008983">
    <property type="entry name" value="Tumour_necrosis_fac-like_dom"/>
</dbReference>
<protein>
    <recommendedName>
        <fullName evidence="5">C1q domain-containing protein</fullName>
    </recommendedName>
</protein>
<dbReference type="Pfam" id="PF00386">
    <property type="entry name" value="C1q"/>
    <property type="match status" value="1"/>
</dbReference>
<accession>A0A8W8KA10</accession>
<dbReference type="Proteomes" id="UP000005408">
    <property type="component" value="Unassembled WGS sequence"/>
</dbReference>
<dbReference type="AlphaFoldDB" id="A0A8W8KA10"/>
<proteinExistence type="predicted"/>
<evidence type="ECO:0000313" key="7">
    <source>
        <dbReference type="Proteomes" id="UP000005408"/>
    </source>
</evidence>
<dbReference type="Gene3D" id="2.60.120.40">
    <property type="match status" value="1"/>
</dbReference>
<dbReference type="PRINTS" id="PR00007">
    <property type="entry name" value="COMPLEMNTC1Q"/>
</dbReference>
<evidence type="ECO:0000313" key="6">
    <source>
        <dbReference type="EnsemblMetazoa" id="G22302.4:cds"/>
    </source>
</evidence>
<evidence type="ECO:0000256" key="3">
    <source>
        <dbReference type="ARBA" id="ARBA00022729"/>
    </source>
</evidence>
<keyword evidence="3" id="KW-0732">Signal</keyword>
<feature type="domain" description="C1q" evidence="5">
    <location>
        <begin position="20"/>
        <end position="160"/>
    </location>
</feature>
<dbReference type="PANTHER" id="PTHR22923">
    <property type="entry name" value="CEREBELLIN-RELATED"/>
    <property type="match status" value="1"/>
</dbReference>
<evidence type="ECO:0000256" key="2">
    <source>
        <dbReference type="ARBA" id="ARBA00022525"/>
    </source>
</evidence>
<sequence length="160" mass="17385">STVHSTGRLLIPQPTQPPHPSHNATAFYAYLSSDVAHPGQGQILKFDAVKTNAGNGYHPNSGIFIAPETGYYVFSWTSRIKHYGSTGEDHALELIINGQIFGSIYMKSLTGEDGQATGLATAHVNKGDDVYIQTHHQDPGSGAIRSDFYGRSSFTGWKLY</sequence>
<dbReference type="SUPFAM" id="SSF49842">
    <property type="entry name" value="TNF-like"/>
    <property type="match status" value="1"/>
</dbReference>
<dbReference type="EnsemblMetazoa" id="G22302.4">
    <property type="protein sequence ID" value="G22302.4:cds"/>
    <property type="gene ID" value="G22302"/>
</dbReference>
<organism evidence="6 7">
    <name type="scientific">Magallana gigas</name>
    <name type="common">Pacific oyster</name>
    <name type="synonym">Crassostrea gigas</name>
    <dbReference type="NCBI Taxonomy" id="29159"/>
    <lineage>
        <taxon>Eukaryota</taxon>
        <taxon>Metazoa</taxon>
        <taxon>Spiralia</taxon>
        <taxon>Lophotrochozoa</taxon>
        <taxon>Mollusca</taxon>
        <taxon>Bivalvia</taxon>
        <taxon>Autobranchia</taxon>
        <taxon>Pteriomorphia</taxon>
        <taxon>Ostreida</taxon>
        <taxon>Ostreoidea</taxon>
        <taxon>Ostreidae</taxon>
        <taxon>Magallana</taxon>
    </lineage>
</organism>
<dbReference type="PROSITE" id="PS50871">
    <property type="entry name" value="C1Q"/>
    <property type="match status" value="1"/>
</dbReference>
<dbReference type="PANTHER" id="PTHR22923:SF116">
    <property type="entry name" value="C1Q DOMAIN-CONTAINING PROTEIN"/>
    <property type="match status" value="1"/>
</dbReference>
<keyword evidence="7" id="KW-1185">Reference proteome</keyword>
<evidence type="ECO:0000259" key="5">
    <source>
        <dbReference type="PROSITE" id="PS50871"/>
    </source>
</evidence>
<dbReference type="InterPro" id="IPR001073">
    <property type="entry name" value="C1q_dom"/>
</dbReference>
<dbReference type="SMART" id="SM00110">
    <property type="entry name" value="C1Q"/>
    <property type="match status" value="1"/>
</dbReference>